<keyword evidence="3" id="KW-1185">Reference proteome</keyword>
<dbReference type="AlphaFoldDB" id="A0A0D9ZHS1"/>
<dbReference type="Gramene" id="OGLUM04G04260.1">
    <property type="protein sequence ID" value="OGLUM04G04260.1"/>
    <property type="gene ID" value="OGLUM04G04260"/>
</dbReference>
<evidence type="ECO:0000256" key="1">
    <source>
        <dbReference type="SAM" id="MobiDB-lite"/>
    </source>
</evidence>
<evidence type="ECO:0000313" key="2">
    <source>
        <dbReference type="EnsemblPlants" id="OGLUM04G04260.1"/>
    </source>
</evidence>
<protein>
    <submittedName>
        <fullName evidence="2">Uncharacterized protein</fullName>
    </submittedName>
</protein>
<accession>A0A0D9ZHS1</accession>
<dbReference type="HOGENOM" id="CLU_1551584_0_0_1"/>
<feature type="compositionally biased region" description="Low complexity" evidence="1">
    <location>
        <begin position="167"/>
        <end position="180"/>
    </location>
</feature>
<proteinExistence type="predicted"/>
<organism evidence="2">
    <name type="scientific">Oryza glumipatula</name>
    <dbReference type="NCBI Taxonomy" id="40148"/>
    <lineage>
        <taxon>Eukaryota</taxon>
        <taxon>Viridiplantae</taxon>
        <taxon>Streptophyta</taxon>
        <taxon>Embryophyta</taxon>
        <taxon>Tracheophyta</taxon>
        <taxon>Spermatophyta</taxon>
        <taxon>Magnoliopsida</taxon>
        <taxon>Liliopsida</taxon>
        <taxon>Poales</taxon>
        <taxon>Poaceae</taxon>
        <taxon>BOP clade</taxon>
        <taxon>Oryzoideae</taxon>
        <taxon>Oryzeae</taxon>
        <taxon>Oryzinae</taxon>
        <taxon>Oryza</taxon>
    </lineage>
</organism>
<dbReference type="EnsemblPlants" id="OGLUM04G04260.1">
    <property type="protein sequence ID" value="OGLUM04G04260.1"/>
    <property type="gene ID" value="OGLUM04G04260"/>
</dbReference>
<evidence type="ECO:0000313" key="3">
    <source>
        <dbReference type="Proteomes" id="UP000026961"/>
    </source>
</evidence>
<reference evidence="2" key="1">
    <citation type="submission" date="2015-04" db="UniProtKB">
        <authorList>
            <consortium name="EnsemblPlants"/>
        </authorList>
    </citation>
    <scope>IDENTIFICATION</scope>
</reference>
<reference evidence="2" key="2">
    <citation type="submission" date="2018-05" db="EMBL/GenBank/DDBJ databases">
        <title>OgluRS3 (Oryza glumaepatula Reference Sequence Version 3).</title>
        <authorList>
            <person name="Zhang J."/>
            <person name="Kudrna D."/>
            <person name="Lee S."/>
            <person name="Talag J."/>
            <person name="Welchert J."/>
            <person name="Wing R.A."/>
        </authorList>
    </citation>
    <scope>NUCLEOTIDE SEQUENCE [LARGE SCALE GENOMIC DNA]</scope>
</reference>
<dbReference type="Proteomes" id="UP000026961">
    <property type="component" value="Chromosome 4"/>
</dbReference>
<feature type="region of interest" description="Disordered" evidence="1">
    <location>
        <begin position="155"/>
        <end position="180"/>
    </location>
</feature>
<name>A0A0D9ZHS1_9ORYZ</name>
<sequence>MISQPRIPHAKTSLLLHPQPRRPRASLPRSLLPVSSQERLPAAAVAVLLARCSCSPLPLLCRALAGAAVAVLLLPHRRAPLFPTSFFPDPAGAGVGADFGPFSAAGTDIDLSPRPSFFFPTATAVLLTGFSSAPLPALRQVLAGAAAISFFSHSDPYESPPPPSPLTPLSLSLPVTPSPP</sequence>